<comment type="caution">
    <text evidence="12">The sequence shown here is derived from an EMBL/GenBank/DDBJ whole genome shotgun (WGS) entry which is preliminary data.</text>
</comment>
<name>A0A820RXX0_9BILA</name>
<dbReference type="GO" id="GO:0045944">
    <property type="term" value="P:positive regulation of transcription by RNA polymerase II"/>
    <property type="evidence" value="ECO:0007669"/>
    <property type="project" value="UniProtKB-ARBA"/>
</dbReference>
<dbReference type="SMART" id="SM00355">
    <property type="entry name" value="ZnF_C2H2"/>
    <property type="match status" value="2"/>
</dbReference>
<keyword evidence="4 10" id="KW-0863">Zinc-finger</keyword>
<evidence type="ECO:0000256" key="2">
    <source>
        <dbReference type="ARBA" id="ARBA00022723"/>
    </source>
</evidence>
<evidence type="ECO:0000256" key="3">
    <source>
        <dbReference type="ARBA" id="ARBA00022737"/>
    </source>
</evidence>
<evidence type="ECO:0000256" key="9">
    <source>
        <dbReference type="ARBA" id="ARBA00023242"/>
    </source>
</evidence>
<reference evidence="12" key="1">
    <citation type="submission" date="2021-02" db="EMBL/GenBank/DDBJ databases">
        <authorList>
            <person name="Nowell W R."/>
        </authorList>
    </citation>
    <scope>NUCLEOTIDE SEQUENCE</scope>
</reference>
<dbReference type="Proteomes" id="UP000663868">
    <property type="component" value="Unassembled WGS sequence"/>
</dbReference>
<keyword evidence="5" id="KW-0862">Zinc</keyword>
<dbReference type="GO" id="GO:0008270">
    <property type="term" value="F:zinc ion binding"/>
    <property type="evidence" value="ECO:0007669"/>
    <property type="project" value="UniProtKB-KW"/>
</dbReference>
<organism evidence="12 13">
    <name type="scientific">Adineta steineri</name>
    <dbReference type="NCBI Taxonomy" id="433720"/>
    <lineage>
        <taxon>Eukaryota</taxon>
        <taxon>Metazoa</taxon>
        <taxon>Spiralia</taxon>
        <taxon>Gnathifera</taxon>
        <taxon>Rotifera</taxon>
        <taxon>Eurotatoria</taxon>
        <taxon>Bdelloidea</taxon>
        <taxon>Adinetida</taxon>
        <taxon>Adinetidae</taxon>
        <taxon>Adineta</taxon>
    </lineage>
</organism>
<evidence type="ECO:0000256" key="6">
    <source>
        <dbReference type="ARBA" id="ARBA00023015"/>
    </source>
</evidence>
<keyword evidence="8" id="KW-0804">Transcription</keyword>
<dbReference type="PANTHER" id="PTHR24394:SF29">
    <property type="entry name" value="MYONEURIN"/>
    <property type="match status" value="1"/>
</dbReference>
<dbReference type="PANTHER" id="PTHR24394">
    <property type="entry name" value="ZINC FINGER PROTEIN"/>
    <property type="match status" value="1"/>
</dbReference>
<dbReference type="PROSITE" id="PS50157">
    <property type="entry name" value="ZINC_FINGER_C2H2_2"/>
    <property type="match status" value="2"/>
</dbReference>
<dbReference type="InterPro" id="IPR013087">
    <property type="entry name" value="Znf_C2H2_type"/>
</dbReference>
<evidence type="ECO:0000256" key="7">
    <source>
        <dbReference type="ARBA" id="ARBA00023125"/>
    </source>
</evidence>
<feature type="domain" description="C2H2-type" evidence="11">
    <location>
        <begin position="51"/>
        <end position="73"/>
    </location>
</feature>
<sequence length="73" mass="8648">NYTTTKKYLLQRHLKSHSTERPHKCAYCDRSFKTTIQLTNHVNTHLGVKPFQCKFCAFSFTTSGELIRHVRYK</sequence>
<evidence type="ECO:0000259" key="11">
    <source>
        <dbReference type="PROSITE" id="PS50157"/>
    </source>
</evidence>
<dbReference type="PROSITE" id="PS00028">
    <property type="entry name" value="ZINC_FINGER_C2H2_1"/>
    <property type="match status" value="1"/>
</dbReference>
<dbReference type="FunFam" id="3.30.160.60:FF:001557">
    <property type="entry name" value="Transcription factor E4F1"/>
    <property type="match status" value="1"/>
</dbReference>
<accession>A0A820RXX0</accession>
<dbReference type="GO" id="GO:0000981">
    <property type="term" value="F:DNA-binding transcription factor activity, RNA polymerase II-specific"/>
    <property type="evidence" value="ECO:0007669"/>
    <property type="project" value="TreeGrafter"/>
</dbReference>
<evidence type="ECO:0000256" key="1">
    <source>
        <dbReference type="ARBA" id="ARBA00004123"/>
    </source>
</evidence>
<gene>
    <name evidence="12" type="ORF">KXQ929_LOCUS53513</name>
</gene>
<keyword evidence="7" id="KW-0238">DNA-binding</keyword>
<dbReference type="InterPro" id="IPR036236">
    <property type="entry name" value="Znf_C2H2_sf"/>
</dbReference>
<feature type="domain" description="C2H2-type" evidence="11">
    <location>
        <begin position="23"/>
        <end position="50"/>
    </location>
</feature>
<keyword evidence="2" id="KW-0479">Metal-binding</keyword>
<dbReference type="SUPFAM" id="SSF57667">
    <property type="entry name" value="beta-beta-alpha zinc fingers"/>
    <property type="match status" value="1"/>
</dbReference>
<dbReference type="InterPro" id="IPR022755">
    <property type="entry name" value="Znf_C2H2_jaz"/>
</dbReference>
<dbReference type="GO" id="GO:0003677">
    <property type="term" value="F:DNA binding"/>
    <property type="evidence" value="ECO:0007669"/>
    <property type="project" value="UniProtKB-KW"/>
</dbReference>
<dbReference type="Pfam" id="PF12171">
    <property type="entry name" value="zf-C2H2_jaz"/>
    <property type="match status" value="1"/>
</dbReference>
<evidence type="ECO:0000256" key="4">
    <source>
        <dbReference type="ARBA" id="ARBA00022771"/>
    </source>
</evidence>
<evidence type="ECO:0000313" key="13">
    <source>
        <dbReference type="Proteomes" id="UP000663868"/>
    </source>
</evidence>
<feature type="non-terminal residue" evidence="12">
    <location>
        <position position="1"/>
    </location>
</feature>
<dbReference type="FunFam" id="3.30.160.60:FF:000373">
    <property type="entry name" value="Putative transcriptional repressor ctcf"/>
    <property type="match status" value="1"/>
</dbReference>
<dbReference type="Pfam" id="PF00096">
    <property type="entry name" value="zf-C2H2"/>
    <property type="match status" value="1"/>
</dbReference>
<dbReference type="EMBL" id="CAJOBB010030367">
    <property type="protein sequence ID" value="CAF4443187.1"/>
    <property type="molecule type" value="Genomic_DNA"/>
</dbReference>
<comment type="subcellular location">
    <subcellularLocation>
        <location evidence="1">Nucleus</location>
    </subcellularLocation>
</comment>
<evidence type="ECO:0000313" key="12">
    <source>
        <dbReference type="EMBL" id="CAF4443187.1"/>
    </source>
</evidence>
<keyword evidence="6" id="KW-0805">Transcription regulation</keyword>
<proteinExistence type="predicted"/>
<dbReference type="AlphaFoldDB" id="A0A820RXX0"/>
<dbReference type="GO" id="GO:0005634">
    <property type="term" value="C:nucleus"/>
    <property type="evidence" value="ECO:0007669"/>
    <property type="project" value="UniProtKB-SubCell"/>
</dbReference>
<evidence type="ECO:0000256" key="10">
    <source>
        <dbReference type="PROSITE-ProRule" id="PRU00042"/>
    </source>
</evidence>
<evidence type="ECO:0000256" key="8">
    <source>
        <dbReference type="ARBA" id="ARBA00023163"/>
    </source>
</evidence>
<protein>
    <recommendedName>
        <fullName evidence="11">C2H2-type domain-containing protein</fullName>
    </recommendedName>
</protein>
<keyword evidence="9" id="KW-0539">Nucleus</keyword>
<evidence type="ECO:0000256" key="5">
    <source>
        <dbReference type="ARBA" id="ARBA00022833"/>
    </source>
</evidence>
<dbReference type="Gene3D" id="3.30.160.60">
    <property type="entry name" value="Classic Zinc Finger"/>
    <property type="match status" value="2"/>
</dbReference>
<keyword evidence="3" id="KW-0677">Repeat</keyword>